<accession>A0A653D0F4</accession>
<dbReference type="InterPro" id="IPR055251">
    <property type="entry name" value="SOS1_NGEF_PH"/>
</dbReference>
<dbReference type="CDD" id="cd13243">
    <property type="entry name" value="PH_PLEKHG1_G2_G3"/>
    <property type="match status" value="1"/>
</dbReference>
<dbReference type="PANTHER" id="PTHR45924:SF2">
    <property type="entry name" value="FI17866P1"/>
    <property type="match status" value="1"/>
</dbReference>
<feature type="region of interest" description="Disordered" evidence="2">
    <location>
        <begin position="659"/>
        <end position="700"/>
    </location>
</feature>
<dbReference type="SUPFAM" id="SSF50729">
    <property type="entry name" value="PH domain-like"/>
    <property type="match status" value="1"/>
</dbReference>
<feature type="region of interest" description="Disordered" evidence="2">
    <location>
        <begin position="1118"/>
        <end position="1142"/>
    </location>
</feature>
<evidence type="ECO:0000259" key="3">
    <source>
        <dbReference type="PROSITE" id="PS50003"/>
    </source>
</evidence>
<evidence type="ECO:0000313" key="6">
    <source>
        <dbReference type="Proteomes" id="UP000410492"/>
    </source>
</evidence>
<dbReference type="GO" id="GO:0005085">
    <property type="term" value="F:guanyl-nucleotide exchange factor activity"/>
    <property type="evidence" value="ECO:0007669"/>
    <property type="project" value="InterPro"/>
</dbReference>
<dbReference type="PROSITE" id="PS50003">
    <property type="entry name" value="PH_DOMAIN"/>
    <property type="match status" value="1"/>
</dbReference>
<dbReference type="Gene3D" id="2.30.29.30">
    <property type="entry name" value="Pleckstrin-homology domain (PH domain)/Phosphotyrosine-binding domain (PTB)"/>
    <property type="match status" value="1"/>
</dbReference>
<protein>
    <recommendedName>
        <fullName evidence="7">DH domain-containing protein</fullName>
    </recommendedName>
</protein>
<dbReference type="EMBL" id="CAACVG010009314">
    <property type="protein sequence ID" value="VEN52834.1"/>
    <property type="molecule type" value="Genomic_DNA"/>
</dbReference>
<feature type="compositionally biased region" description="Basic and acidic residues" evidence="2">
    <location>
        <begin position="189"/>
        <end position="198"/>
    </location>
</feature>
<dbReference type="Pfam" id="PF00621">
    <property type="entry name" value="RhoGEF"/>
    <property type="match status" value="1"/>
</dbReference>
<evidence type="ECO:0000256" key="1">
    <source>
        <dbReference type="ARBA" id="ARBA00022553"/>
    </source>
</evidence>
<dbReference type="Pfam" id="PF22697">
    <property type="entry name" value="SOS1_NGEF_PH"/>
    <property type="match status" value="1"/>
</dbReference>
<dbReference type="SMART" id="SM00233">
    <property type="entry name" value="PH"/>
    <property type="match status" value="1"/>
</dbReference>
<proteinExistence type="predicted"/>
<dbReference type="AlphaFoldDB" id="A0A653D0F4"/>
<dbReference type="Proteomes" id="UP000410492">
    <property type="component" value="Unassembled WGS sequence"/>
</dbReference>
<dbReference type="PROSITE" id="PS50010">
    <property type="entry name" value="DH_2"/>
    <property type="match status" value="1"/>
</dbReference>
<dbReference type="GO" id="GO:0031267">
    <property type="term" value="F:small GTPase binding"/>
    <property type="evidence" value="ECO:0007669"/>
    <property type="project" value="TreeGrafter"/>
</dbReference>
<evidence type="ECO:0000313" key="5">
    <source>
        <dbReference type="EMBL" id="VEN52834.1"/>
    </source>
</evidence>
<feature type="compositionally biased region" description="Polar residues" evidence="2">
    <location>
        <begin position="993"/>
        <end position="1003"/>
    </location>
</feature>
<keyword evidence="1" id="KW-0597">Phosphoprotein</keyword>
<evidence type="ECO:0000259" key="4">
    <source>
        <dbReference type="PROSITE" id="PS50010"/>
    </source>
</evidence>
<feature type="compositionally biased region" description="Low complexity" evidence="2">
    <location>
        <begin position="249"/>
        <end position="289"/>
    </location>
</feature>
<dbReference type="Gene3D" id="1.20.900.10">
    <property type="entry name" value="Dbl homology (DH) domain"/>
    <property type="match status" value="1"/>
</dbReference>
<feature type="region of interest" description="Disordered" evidence="2">
    <location>
        <begin position="245"/>
        <end position="328"/>
    </location>
</feature>
<feature type="region of interest" description="Disordered" evidence="2">
    <location>
        <begin position="911"/>
        <end position="944"/>
    </location>
</feature>
<feature type="region of interest" description="Disordered" evidence="2">
    <location>
        <begin position="755"/>
        <end position="777"/>
    </location>
</feature>
<evidence type="ECO:0008006" key="7">
    <source>
        <dbReference type="Google" id="ProtNLM"/>
    </source>
</evidence>
<feature type="region of interest" description="Disordered" evidence="2">
    <location>
        <begin position="169"/>
        <end position="209"/>
    </location>
</feature>
<sequence length="1158" mass="129109">MNTFLFFPGSSLELMPSIMGAFDAIIGGGTQKERTCEGTGDQIRTSTPKRSHQVGNFANLSPCVQKILSNVPEQEISKKFSSEEALSTSTVRRSMYRSTYRSFRSPEKQSPLNRSNESLDIISSNVQKMLSNLPDAELVISASQLNLSKNASYLHASRSEFLHRVLEQQSETDGERCSGGGGGGGKRVYHSDGVREGGGEVTAAGEEEGGQCQCYGQRPLGSYLHSSQGIASRTPQGRKNAGKFLQIPSESSVGNTSSTASSEVSRPVSLTSLGSCSSSGSSGPHQPGSVYLASAESLDSDPEPTGSQGSADSGIAEQEQTTSTPEHRVLQEVLETEAVYVADLGEVIHGYLEVWRNDPDCPLAQHLPYLFNNLEEIYKFNRSFLEDLRKADCDPTETANCFLVHDSGFSVYTQYCTAYPRTMEVLSRLTNDDRMAAIFRERQVALGHKLPLGSYLLKPVQRILKYHLLLQRLSKQCASAHKPAVDLALTTMTGIASDINSMKRKHEHAVRVQEIQAQLYGWPGRDLTALGELIAEGTFRVVGARGRRHVFLFEKVLLMAKSKQDGALAYKTHIMCSNLMLVEQVRGEPLSFQVLPFDNPRLQSTLKARSLQHKREWTLQIKRAILENYTSVIPNRVRQLVLQLGQDLNEKDAEITEKWSPLKPSTTPHYLERRSRMRKTRDFSNRRASSQDRSFVSLGSWRRKSEPSMIPQYNSKTIPKKITKLKKSKEQAMNATFYTDLSDSETCDAIGESTESLAQNGGGEMRLEEREDEKTDEYPVKTNLEKIVSEILMQNQKMFSNRQTTNRRNVTSDPTTSAWYEEKVNLPAKSDSLPRSFQLSDKIETDADRVVECKNERLVHDISAKENAGADVDNELSSRLDDNGEHPEHKIYRKSAIRFSLLQRLRHIVSEEQRRHQRHPPDPPHRSCSRSIGEKMANPDYADPQKLLLGSKVNLAAGESRLEEETDMMGEVERLDLTINEKEVLNEIDKRLNGSSEGSSTEVPDTGQEPPTTVVEEPPVTAPCLDSSQISDSYYESLLEDNLTEEYVKDSSGRLVAKQDSFSGNENRCTVVFAQKYKYFEDQCGTATTTQKVVKRPTKAPPPIPVKPARLSIRTSTSDGCLGTRPLANGQNDENVERQDDAVTPTTSWVKAMVGRFE</sequence>
<feature type="compositionally biased region" description="Basic and acidic residues" evidence="2">
    <location>
        <begin position="670"/>
        <end position="685"/>
    </location>
</feature>
<dbReference type="PANTHER" id="PTHR45924">
    <property type="entry name" value="FI17866P1"/>
    <property type="match status" value="1"/>
</dbReference>
<feature type="domain" description="DH" evidence="4">
    <location>
        <begin position="325"/>
        <end position="502"/>
    </location>
</feature>
<dbReference type="InterPro" id="IPR001849">
    <property type="entry name" value="PH_domain"/>
</dbReference>
<evidence type="ECO:0000256" key="2">
    <source>
        <dbReference type="SAM" id="MobiDB-lite"/>
    </source>
</evidence>
<feature type="compositionally biased region" description="Basic and acidic residues" evidence="2">
    <location>
        <begin position="911"/>
        <end position="925"/>
    </location>
</feature>
<feature type="compositionally biased region" description="Gly residues" evidence="2">
    <location>
        <begin position="177"/>
        <end position="186"/>
    </location>
</feature>
<feature type="region of interest" description="Disordered" evidence="2">
    <location>
        <begin position="97"/>
        <end position="116"/>
    </location>
</feature>
<dbReference type="CDD" id="cd00160">
    <property type="entry name" value="RhoGEF"/>
    <property type="match status" value="1"/>
</dbReference>
<organism evidence="5 6">
    <name type="scientific">Callosobruchus maculatus</name>
    <name type="common">Southern cowpea weevil</name>
    <name type="synonym">Pulse bruchid</name>
    <dbReference type="NCBI Taxonomy" id="64391"/>
    <lineage>
        <taxon>Eukaryota</taxon>
        <taxon>Metazoa</taxon>
        <taxon>Ecdysozoa</taxon>
        <taxon>Arthropoda</taxon>
        <taxon>Hexapoda</taxon>
        <taxon>Insecta</taxon>
        <taxon>Pterygota</taxon>
        <taxon>Neoptera</taxon>
        <taxon>Endopterygota</taxon>
        <taxon>Coleoptera</taxon>
        <taxon>Polyphaga</taxon>
        <taxon>Cucujiformia</taxon>
        <taxon>Chrysomeloidea</taxon>
        <taxon>Chrysomelidae</taxon>
        <taxon>Bruchinae</taxon>
        <taxon>Bruchini</taxon>
        <taxon>Callosobruchus</taxon>
    </lineage>
</organism>
<dbReference type="OrthoDB" id="1594986at2759"/>
<dbReference type="InterPro" id="IPR011993">
    <property type="entry name" value="PH-like_dom_sf"/>
</dbReference>
<feature type="compositionally biased region" description="Basic and acidic residues" evidence="2">
    <location>
        <begin position="765"/>
        <end position="777"/>
    </location>
</feature>
<feature type="region of interest" description="Disordered" evidence="2">
    <location>
        <begin position="991"/>
        <end position="1016"/>
    </location>
</feature>
<keyword evidence="6" id="KW-1185">Reference proteome</keyword>
<dbReference type="SUPFAM" id="SSF48065">
    <property type="entry name" value="DBL homology domain (DH-domain)"/>
    <property type="match status" value="1"/>
</dbReference>
<feature type="domain" description="PH" evidence="3">
    <location>
        <begin position="532"/>
        <end position="626"/>
    </location>
</feature>
<dbReference type="SMART" id="SM00325">
    <property type="entry name" value="RhoGEF"/>
    <property type="match status" value="1"/>
</dbReference>
<gene>
    <name evidence="5" type="ORF">CALMAC_LOCUS12835</name>
</gene>
<dbReference type="InterPro" id="IPR000219">
    <property type="entry name" value="DH_dom"/>
</dbReference>
<dbReference type="InterPro" id="IPR035899">
    <property type="entry name" value="DBL_dom_sf"/>
</dbReference>
<reference evidence="5 6" key="1">
    <citation type="submission" date="2019-01" db="EMBL/GenBank/DDBJ databases">
        <authorList>
            <person name="Sayadi A."/>
        </authorList>
    </citation>
    <scope>NUCLEOTIDE SEQUENCE [LARGE SCALE GENOMIC DNA]</scope>
</reference>
<dbReference type="InterPro" id="IPR043324">
    <property type="entry name" value="PH_PLEKHG1_G2_G3"/>
</dbReference>
<name>A0A653D0F4_CALMS</name>